<evidence type="ECO:0000313" key="2">
    <source>
        <dbReference type="Proteomes" id="UP001219537"/>
    </source>
</evidence>
<gene>
    <name evidence="1" type="ORF">PUN50_25275</name>
</gene>
<dbReference type="RefSeq" id="WP_062853657.1">
    <property type="nucleotide sequence ID" value="NZ_CP117989.1"/>
</dbReference>
<evidence type="ECO:0000313" key="1">
    <source>
        <dbReference type="EMBL" id="WDG10683.1"/>
    </source>
</evidence>
<proteinExistence type="predicted"/>
<reference evidence="1" key="1">
    <citation type="submission" date="2023-02" db="EMBL/GenBank/DDBJ databases">
        <title>Isolation, identification, and genome analysis of Vibrio campbellii in the Penaeus vannamei larvae stage.</title>
        <authorList>
            <person name="Huang T."/>
            <person name="Zhang B."/>
        </authorList>
    </citation>
    <scope>NUCLEOTIDE SEQUENCE</scope>
    <source>
        <strain evidence="1">20220413_1</strain>
    </source>
</reference>
<protein>
    <submittedName>
        <fullName evidence="1">Uncharacterized protein</fullName>
    </submittedName>
</protein>
<dbReference type="AlphaFoldDB" id="A0AAQ2Y276"/>
<name>A0AAQ2Y276_9VIBR</name>
<dbReference type="EMBL" id="CP117989">
    <property type="protein sequence ID" value="WDG10683.1"/>
    <property type="molecule type" value="Genomic_DNA"/>
</dbReference>
<accession>A0AAQ2Y276</accession>
<organism evidence="1 2">
    <name type="scientific">Vibrio campbellii</name>
    <dbReference type="NCBI Taxonomy" id="680"/>
    <lineage>
        <taxon>Bacteria</taxon>
        <taxon>Pseudomonadati</taxon>
        <taxon>Pseudomonadota</taxon>
        <taxon>Gammaproteobacteria</taxon>
        <taxon>Vibrionales</taxon>
        <taxon>Vibrionaceae</taxon>
        <taxon>Vibrio</taxon>
    </lineage>
</organism>
<dbReference type="Proteomes" id="UP001219537">
    <property type="component" value="Chromosome 2"/>
</dbReference>
<sequence length="107" mass="12113">MLNQTEKRRALNNAVERLNREGSEIIGFAMKGLAIPVITIEMPPTWLLHKAIPMRERVNGQMEDICVARLSGCIVRWLSNGLPEAYQITQNLNPYAPELIAQRPANF</sequence>